<dbReference type="GO" id="GO:0000978">
    <property type="term" value="F:RNA polymerase II cis-regulatory region sequence-specific DNA binding"/>
    <property type="evidence" value="ECO:0007669"/>
    <property type="project" value="TreeGrafter"/>
</dbReference>
<evidence type="ECO:0000256" key="1">
    <source>
        <dbReference type="ARBA" id="ARBA00004123"/>
    </source>
</evidence>
<feature type="region of interest" description="Disordered" evidence="7">
    <location>
        <begin position="1"/>
        <end position="50"/>
    </location>
</feature>
<evidence type="ECO:0000313" key="10">
    <source>
        <dbReference type="Proteomes" id="UP000694521"/>
    </source>
</evidence>
<comment type="subcellular location">
    <subcellularLocation>
        <location evidence="1 6">Nucleus</location>
    </subcellularLocation>
</comment>
<feature type="domain" description="Homeobox" evidence="8">
    <location>
        <begin position="77"/>
        <end position="140"/>
    </location>
</feature>
<accession>A0A8B9EDN2</accession>
<protein>
    <submittedName>
        <fullName evidence="9">Iroquois homeobox 6</fullName>
    </submittedName>
</protein>
<reference evidence="9" key="1">
    <citation type="submission" date="2025-08" db="UniProtKB">
        <authorList>
            <consortium name="Ensembl"/>
        </authorList>
    </citation>
    <scope>IDENTIFICATION</scope>
</reference>
<dbReference type="InterPro" id="IPR009057">
    <property type="entry name" value="Homeodomain-like_sf"/>
</dbReference>
<dbReference type="AlphaFoldDB" id="A0A8B9EDN2"/>
<dbReference type="PROSITE" id="PS00027">
    <property type="entry name" value="HOMEOBOX_1"/>
    <property type="match status" value="1"/>
</dbReference>
<dbReference type="PANTHER" id="PTHR11211">
    <property type="entry name" value="IROQUOIS-CLASS HOMEODOMAIN PROTEIN IRX"/>
    <property type="match status" value="1"/>
</dbReference>
<dbReference type="GO" id="GO:0030182">
    <property type="term" value="P:neuron differentiation"/>
    <property type="evidence" value="ECO:0007669"/>
    <property type="project" value="TreeGrafter"/>
</dbReference>
<sequence length="259" mass="27004">MSPSPSVSPPIWGPPPIWGSPLGPAAQRSLASQNPQYELKDGTGGPLPSGMAQPAAYYPYEPALGQYPYDRYGTGDLGGSARRKNATRETTSTLKTWLYEHRKNPYPTKGEKIMLAIITKMTLTQVSTWFANARRRLKKENKMTWAPKPRGGDERKGSPAGGAGAGRSRERGAAAPAPPVLPDPPPAVCLGRAAELRAQRPGGGRGGGGGGGRRGAGGAQGGQEPARLLAGSPQPGPAERLQPARPLPSPPLRQGPGCG</sequence>
<name>A0A8B9EDN2_ANSCY</name>
<feature type="DNA-binding region" description="Homeobox" evidence="6">
    <location>
        <begin position="79"/>
        <end position="141"/>
    </location>
</feature>
<feature type="compositionally biased region" description="Pro residues" evidence="7">
    <location>
        <begin position="1"/>
        <end position="18"/>
    </location>
</feature>
<feature type="region of interest" description="Disordered" evidence="7">
    <location>
        <begin position="140"/>
        <end position="259"/>
    </location>
</feature>
<evidence type="ECO:0000256" key="7">
    <source>
        <dbReference type="SAM" id="MobiDB-lite"/>
    </source>
</evidence>
<dbReference type="Proteomes" id="UP000694521">
    <property type="component" value="Unplaced"/>
</dbReference>
<dbReference type="Ensembl" id="ENSACDT00005024373.1">
    <property type="protein sequence ID" value="ENSACDP00005020378.1"/>
    <property type="gene ID" value="ENSACDG00005014778.1"/>
</dbReference>
<keyword evidence="4 6" id="KW-0371">Homeobox</keyword>
<evidence type="ECO:0000256" key="3">
    <source>
        <dbReference type="ARBA" id="ARBA00023125"/>
    </source>
</evidence>
<dbReference type="CDD" id="cd00086">
    <property type="entry name" value="homeodomain"/>
    <property type="match status" value="1"/>
</dbReference>
<keyword evidence="5 6" id="KW-0539">Nucleus</keyword>
<feature type="compositionally biased region" description="Gly residues" evidence="7">
    <location>
        <begin position="201"/>
        <end position="221"/>
    </location>
</feature>
<proteinExistence type="inferred from homology"/>
<dbReference type="PANTHER" id="PTHR11211:SF47">
    <property type="entry name" value="IROQUOIS HOMEOBOX PROTEIN 6A"/>
    <property type="match status" value="1"/>
</dbReference>
<evidence type="ECO:0000256" key="6">
    <source>
        <dbReference type="PROSITE-ProRule" id="PRU00108"/>
    </source>
</evidence>
<dbReference type="InterPro" id="IPR008422">
    <property type="entry name" value="KN_HD"/>
</dbReference>
<feature type="compositionally biased region" description="Pro residues" evidence="7">
    <location>
        <begin position="176"/>
        <end position="187"/>
    </location>
</feature>
<evidence type="ECO:0000259" key="8">
    <source>
        <dbReference type="PROSITE" id="PS50071"/>
    </source>
</evidence>
<comment type="similarity">
    <text evidence="2">Belongs to the TALE/IRO homeobox family.</text>
</comment>
<organism evidence="9 10">
    <name type="scientific">Anser cygnoides</name>
    <name type="common">Swan goose</name>
    <dbReference type="NCBI Taxonomy" id="8845"/>
    <lineage>
        <taxon>Eukaryota</taxon>
        <taxon>Metazoa</taxon>
        <taxon>Chordata</taxon>
        <taxon>Craniata</taxon>
        <taxon>Vertebrata</taxon>
        <taxon>Euteleostomi</taxon>
        <taxon>Archelosauria</taxon>
        <taxon>Archosauria</taxon>
        <taxon>Dinosauria</taxon>
        <taxon>Saurischia</taxon>
        <taxon>Theropoda</taxon>
        <taxon>Coelurosauria</taxon>
        <taxon>Aves</taxon>
        <taxon>Neognathae</taxon>
        <taxon>Galloanserae</taxon>
        <taxon>Anseriformes</taxon>
        <taxon>Anatidae</taxon>
        <taxon>Anserinae</taxon>
        <taxon>Anser</taxon>
    </lineage>
</organism>
<dbReference type="PROSITE" id="PS50071">
    <property type="entry name" value="HOMEOBOX_2"/>
    <property type="match status" value="1"/>
</dbReference>
<dbReference type="GO" id="GO:0000981">
    <property type="term" value="F:DNA-binding transcription factor activity, RNA polymerase II-specific"/>
    <property type="evidence" value="ECO:0007669"/>
    <property type="project" value="InterPro"/>
</dbReference>
<dbReference type="GO" id="GO:0048468">
    <property type="term" value="P:cell development"/>
    <property type="evidence" value="ECO:0007669"/>
    <property type="project" value="TreeGrafter"/>
</dbReference>
<dbReference type="InterPro" id="IPR001356">
    <property type="entry name" value="HD"/>
</dbReference>
<evidence type="ECO:0000256" key="5">
    <source>
        <dbReference type="ARBA" id="ARBA00023242"/>
    </source>
</evidence>
<dbReference type="SUPFAM" id="SSF46689">
    <property type="entry name" value="Homeodomain-like"/>
    <property type="match status" value="1"/>
</dbReference>
<keyword evidence="10" id="KW-1185">Reference proteome</keyword>
<dbReference type="SMART" id="SM00389">
    <property type="entry name" value="HOX"/>
    <property type="match status" value="1"/>
</dbReference>
<evidence type="ECO:0000313" key="9">
    <source>
        <dbReference type="Ensembl" id="ENSACDP00005020378.1"/>
    </source>
</evidence>
<dbReference type="Pfam" id="PF05920">
    <property type="entry name" value="Homeobox_KN"/>
    <property type="match status" value="1"/>
</dbReference>
<dbReference type="GO" id="GO:0005634">
    <property type="term" value="C:nucleus"/>
    <property type="evidence" value="ECO:0007669"/>
    <property type="project" value="UniProtKB-SubCell"/>
</dbReference>
<evidence type="ECO:0000256" key="2">
    <source>
        <dbReference type="ARBA" id="ARBA00008446"/>
    </source>
</evidence>
<dbReference type="Gene3D" id="1.10.10.60">
    <property type="entry name" value="Homeodomain-like"/>
    <property type="match status" value="1"/>
</dbReference>
<evidence type="ECO:0000256" key="4">
    <source>
        <dbReference type="ARBA" id="ARBA00023155"/>
    </source>
</evidence>
<keyword evidence="3 6" id="KW-0238">DNA-binding</keyword>
<reference evidence="9" key="2">
    <citation type="submission" date="2025-09" db="UniProtKB">
        <authorList>
            <consortium name="Ensembl"/>
        </authorList>
    </citation>
    <scope>IDENTIFICATION</scope>
</reference>
<dbReference type="FunFam" id="1.10.10.60:FF:000003">
    <property type="entry name" value="Iroquois-class homeobox protein IRX"/>
    <property type="match status" value="1"/>
</dbReference>
<dbReference type="InterPro" id="IPR017970">
    <property type="entry name" value="Homeobox_CS"/>
</dbReference>